<feature type="compositionally biased region" description="Low complexity" evidence="1">
    <location>
        <begin position="1"/>
        <end position="15"/>
    </location>
</feature>
<evidence type="ECO:0000256" key="1">
    <source>
        <dbReference type="SAM" id="MobiDB-lite"/>
    </source>
</evidence>
<comment type="caution">
    <text evidence="2">The sequence shown here is derived from an EMBL/GenBank/DDBJ whole genome shotgun (WGS) entry which is preliminary data.</text>
</comment>
<dbReference type="AlphaFoldDB" id="A0A939PIL2"/>
<feature type="region of interest" description="Disordered" evidence="1">
    <location>
        <begin position="1"/>
        <end position="49"/>
    </location>
</feature>
<keyword evidence="3" id="KW-1185">Reference proteome</keyword>
<feature type="compositionally biased region" description="Basic and acidic residues" evidence="1">
    <location>
        <begin position="17"/>
        <end position="31"/>
    </location>
</feature>
<dbReference type="EMBL" id="JAGEOJ010000020">
    <property type="protein sequence ID" value="MBO2453315.1"/>
    <property type="molecule type" value="Genomic_DNA"/>
</dbReference>
<accession>A0A939PIL2</accession>
<organism evidence="2 3">
    <name type="scientific">Actinomadura barringtoniae</name>
    <dbReference type="NCBI Taxonomy" id="1427535"/>
    <lineage>
        <taxon>Bacteria</taxon>
        <taxon>Bacillati</taxon>
        <taxon>Actinomycetota</taxon>
        <taxon>Actinomycetes</taxon>
        <taxon>Streptosporangiales</taxon>
        <taxon>Thermomonosporaceae</taxon>
        <taxon>Actinomadura</taxon>
    </lineage>
</organism>
<gene>
    <name evidence="2" type="ORF">J4573_39900</name>
</gene>
<proteinExistence type="predicted"/>
<dbReference type="Proteomes" id="UP000669179">
    <property type="component" value="Unassembled WGS sequence"/>
</dbReference>
<name>A0A939PIL2_9ACTN</name>
<evidence type="ECO:0000313" key="3">
    <source>
        <dbReference type="Proteomes" id="UP000669179"/>
    </source>
</evidence>
<dbReference type="RefSeq" id="WP_208261342.1">
    <property type="nucleotide sequence ID" value="NZ_JAGEOJ010000020.1"/>
</dbReference>
<evidence type="ECO:0000313" key="2">
    <source>
        <dbReference type="EMBL" id="MBO2453315.1"/>
    </source>
</evidence>
<sequence>MPAPASEAPLEAVPEPELEREPGLEPEHESEVATGFPPASPYAAADTQPDFEPFEQLIASADADRLRRRWSEVQAGFIDDPAGSVQRADELAGEIVNALGQAIAERKRSLDDHGRDDTEQLRLTLRAYREFVDRMLAA</sequence>
<reference evidence="2" key="1">
    <citation type="submission" date="2021-03" db="EMBL/GenBank/DDBJ databases">
        <authorList>
            <person name="Kanchanasin P."/>
            <person name="Saeng-In P."/>
            <person name="Phongsopitanun W."/>
            <person name="Yuki M."/>
            <person name="Kudo T."/>
            <person name="Ohkuma M."/>
            <person name="Tanasupawat S."/>
        </authorList>
    </citation>
    <scope>NUCLEOTIDE SEQUENCE</scope>
    <source>
        <strain evidence="2">GKU 128</strain>
    </source>
</reference>
<protein>
    <submittedName>
        <fullName evidence="2">Uncharacterized protein</fullName>
    </submittedName>
</protein>